<dbReference type="Proteomes" id="UP000078542">
    <property type="component" value="Unassembled WGS sequence"/>
</dbReference>
<accession>A0A195CLE6</accession>
<protein>
    <submittedName>
        <fullName evidence="1">Uncharacterized protein</fullName>
    </submittedName>
</protein>
<name>A0A195CLE6_9HYME</name>
<dbReference type="AlphaFoldDB" id="A0A195CLE6"/>
<keyword evidence="2" id="KW-1185">Reference proteome</keyword>
<sequence>MASRKANESTELTHRFPRATLLGDERLCPRFLNIELRSMLTLRSADHSSSVAKNRASLRSTVLSVLEDGGEGAGEDDIRKEEGRWCVVGCGGWRNSVSHEIELAVCNTFGFEEDALQPVISSCTPPATETGKKKVPAHASVRGIFTINHGDEF</sequence>
<proteinExistence type="predicted"/>
<reference evidence="1 2" key="1">
    <citation type="submission" date="2016-03" db="EMBL/GenBank/DDBJ databases">
        <title>Cyphomyrmex costatus WGS genome.</title>
        <authorList>
            <person name="Nygaard S."/>
            <person name="Hu H."/>
            <person name="Boomsma J."/>
            <person name="Zhang G."/>
        </authorList>
    </citation>
    <scope>NUCLEOTIDE SEQUENCE [LARGE SCALE GENOMIC DNA]</scope>
    <source>
        <strain evidence="1">MS0001</strain>
        <tissue evidence="1">Whole body</tissue>
    </source>
</reference>
<evidence type="ECO:0000313" key="1">
    <source>
        <dbReference type="EMBL" id="KYN01287.1"/>
    </source>
</evidence>
<gene>
    <name evidence="1" type="ORF">ALC62_07906</name>
</gene>
<organism evidence="1 2">
    <name type="scientific">Cyphomyrmex costatus</name>
    <dbReference type="NCBI Taxonomy" id="456900"/>
    <lineage>
        <taxon>Eukaryota</taxon>
        <taxon>Metazoa</taxon>
        <taxon>Ecdysozoa</taxon>
        <taxon>Arthropoda</taxon>
        <taxon>Hexapoda</taxon>
        <taxon>Insecta</taxon>
        <taxon>Pterygota</taxon>
        <taxon>Neoptera</taxon>
        <taxon>Endopterygota</taxon>
        <taxon>Hymenoptera</taxon>
        <taxon>Apocrita</taxon>
        <taxon>Aculeata</taxon>
        <taxon>Formicoidea</taxon>
        <taxon>Formicidae</taxon>
        <taxon>Myrmicinae</taxon>
        <taxon>Cyphomyrmex</taxon>
    </lineage>
</organism>
<evidence type="ECO:0000313" key="2">
    <source>
        <dbReference type="Proteomes" id="UP000078542"/>
    </source>
</evidence>
<dbReference type="EMBL" id="KQ977622">
    <property type="protein sequence ID" value="KYN01287.1"/>
    <property type="molecule type" value="Genomic_DNA"/>
</dbReference>